<dbReference type="AlphaFoldDB" id="A0A4Z0A4C0"/>
<dbReference type="PROSITE" id="PS51910">
    <property type="entry name" value="GH18_2"/>
    <property type="match status" value="1"/>
</dbReference>
<dbReference type="SUPFAM" id="SSF54556">
    <property type="entry name" value="Chitinase insertion domain"/>
    <property type="match status" value="1"/>
</dbReference>
<evidence type="ECO:0000259" key="2">
    <source>
        <dbReference type="PROSITE" id="PS51910"/>
    </source>
</evidence>
<dbReference type="SUPFAM" id="SSF51445">
    <property type="entry name" value="(Trans)glycosidases"/>
    <property type="match status" value="1"/>
</dbReference>
<comment type="caution">
    <text evidence="3">The sequence shown here is derived from an EMBL/GenBank/DDBJ whole genome shotgun (WGS) entry which is preliminary data.</text>
</comment>
<accession>A0A4Z0A4C0</accession>
<protein>
    <recommendedName>
        <fullName evidence="2">GH18 domain-containing protein</fullName>
    </recommendedName>
</protein>
<dbReference type="Gene3D" id="3.20.20.80">
    <property type="entry name" value="Glycosidases"/>
    <property type="match status" value="1"/>
</dbReference>
<sequence>MTDDLNSLKPLSRENIDPLSTTPPPVHLSHQHQLVPHIEHSMKITNPEQLKEHQYAVAAYPAFDKSLQPAGDSWDATAGGVDQCGNPNVVGGVFDFWGLVQGGFLTANGTAASGIDYRYDNCSQTPYVYNPTSQVMVSYDDATSFAAKGSFIESKGLAGFAMWEAGGDSNDILLDAISGALGIDSGSC</sequence>
<dbReference type="InterPro" id="IPR001223">
    <property type="entry name" value="Glyco_hydro18_cat"/>
</dbReference>
<dbReference type="InterPro" id="IPR017853">
    <property type="entry name" value="GH"/>
</dbReference>
<dbReference type="Proteomes" id="UP000298061">
    <property type="component" value="Unassembled WGS sequence"/>
</dbReference>
<proteinExistence type="predicted"/>
<keyword evidence="4" id="KW-1185">Reference proteome</keyword>
<gene>
    <name evidence="3" type="ORF">EWM64_g2839</name>
</gene>
<dbReference type="GO" id="GO:0005975">
    <property type="term" value="P:carbohydrate metabolic process"/>
    <property type="evidence" value="ECO:0007669"/>
    <property type="project" value="InterPro"/>
</dbReference>
<feature type="domain" description="GH18" evidence="2">
    <location>
        <begin position="1"/>
        <end position="184"/>
    </location>
</feature>
<organism evidence="3 4">
    <name type="scientific">Hericium alpestre</name>
    <dbReference type="NCBI Taxonomy" id="135208"/>
    <lineage>
        <taxon>Eukaryota</taxon>
        <taxon>Fungi</taxon>
        <taxon>Dikarya</taxon>
        <taxon>Basidiomycota</taxon>
        <taxon>Agaricomycotina</taxon>
        <taxon>Agaricomycetes</taxon>
        <taxon>Russulales</taxon>
        <taxon>Hericiaceae</taxon>
        <taxon>Hericium</taxon>
    </lineage>
</organism>
<dbReference type="InterPro" id="IPR029070">
    <property type="entry name" value="Chitinase_insertion_sf"/>
</dbReference>
<dbReference type="Gene3D" id="3.10.50.10">
    <property type="match status" value="1"/>
</dbReference>
<evidence type="ECO:0000313" key="4">
    <source>
        <dbReference type="Proteomes" id="UP000298061"/>
    </source>
</evidence>
<reference evidence="3 4" key="1">
    <citation type="submission" date="2019-02" db="EMBL/GenBank/DDBJ databases">
        <title>Genome sequencing of the rare red list fungi Hericium alpestre (H. flagellum).</title>
        <authorList>
            <person name="Buettner E."/>
            <person name="Kellner H."/>
        </authorList>
    </citation>
    <scope>NUCLEOTIDE SEQUENCE [LARGE SCALE GENOMIC DNA]</scope>
    <source>
        <strain evidence="3 4">DSM 108284</strain>
    </source>
</reference>
<dbReference type="STRING" id="135208.A0A4Z0A4C0"/>
<feature type="region of interest" description="Disordered" evidence="1">
    <location>
        <begin position="1"/>
        <end position="28"/>
    </location>
</feature>
<evidence type="ECO:0000256" key="1">
    <source>
        <dbReference type="SAM" id="MobiDB-lite"/>
    </source>
</evidence>
<dbReference type="EMBL" id="SFCI01000242">
    <property type="protein sequence ID" value="TFY81173.1"/>
    <property type="molecule type" value="Genomic_DNA"/>
</dbReference>
<evidence type="ECO:0000313" key="3">
    <source>
        <dbReference type="EMBL" id="TFY81173.1"/>
    </source>
</evidence>
<dbReference type="OrthoDB" id="73875at2759"/>
<name>A0A4Z0A4C0_9AGAM</name>
<dbReference type="Pfam" id="PF00704">
    <property type="entry name" value="Glyco_hydro_18"/>
    <property type="match status" value="1"/>
</dbReference>